<proteinExistence type="predicted"/>
<protein>
    <submittedName>
        <fullName evidence="1">Uncharacterized protein</fullName>
    </submittedName>
</protein>
<dbReference type="Proteomes" id="UP000004931">
    <property type="component" value="Unassembled WGS sequence"/>
</dbReference>
<dbReference type="EMBL" id="AAVT01000001">
    <property type="protein sequence ID" value="EAW32423.1"/>
    <property type="molecule type" value="Genomic_DNA"/>
</dbReference>
<comment type="caution">
    <text evidence="1">The sequence shown here is derived from an EMBL/GenBank/DDBJ whole genome shotgun (WGS) entry which is preliminary data.</text>
</comment>
<accession>A0Y8G9</accession>
<name>A0Y8G9_9GAMM</name>
<organism evidence="1 2">
    <name type="scientific">marine gamma proteobacterium HTCC2143</name>
    <dbReference type="NCBI Taxonomy" id="247633"/>
    <lineage>
        <taxon>Bacteria</taxon>
        <taxon>Pseudomonadati</taxon>
        <taxon>Pseudomonadota</taxon>
        <taxon>Gammaproteobacteria</taxon>
        <taxon>Cellvibrionales</taxon>
        <taxon>Spongiibacteraceae</taxon>
        <taxon>BD1-7 clade</taxon>
    </lineage>
</organism>
<keyword evidence="2" id="KW-1185">Reference proteome</keyword>
<evidence type="ECO:0000313" key="2">
    <source>
        <dbReference type="Proteomes" id="UP000004931"/>
    </source>
</evidence>
<sequence>MSVFLEENFANDSKKTFTFERKTVYLMAIKIEIV</sequence>
<reference evidence="1 2" key="1">
    <citation type="journal article" date="2010" name="J. Bacteriol.">
        <title>Genome sequence of the oligotrophic marine Gammaproteobacterium HTCC2143, isolated from the Oregon Coast.</title>
        <authorList>
            <person name="Oh H.M."/>
            <person name="Kang I."/>
            <person name="Ferriera S."/>
            <person name="Giovannoni S.J."/>
            <person name="Cho J.C."/>
        </authorList>
    </citation>
    <scope>NUCLEOTIDE SEQUENCE [LARGE SCALE GENOMIC DNA]</scope>
    <source>
        <strain evidence="1 2">HTCC2143</strain>
    </source>
</reference>
<dbReference type="AlphaFoldDB" id="A0Y8G9"/>
<gene>
    <name evidence="1" type="ORF">GP2143_14246</name>
</gene>
<evidence type="ECO:0000313" key="1">
    <source>
        <dbReference type="EMBL" id="EAW32423.1"/>
    </source>
</evidence>